<dbReference type="Gene3D" id="3.40.50.150">
    <property type="entry name" value="Vaccinia Virus protein VP39"/>
    <property type="match status" value="1"/>
</dbReference>
<dbReference type="AlphaFoldDB" id="A0A2Z6AY46"/>
<reference evidence="2 3" key="1">
    <citation type="journal article" date="2018" name="Sci. Adv.">
        <title>Multi-heme cytochromes provide a pathway for survival in energy-limited environments.</title>
        <authorList>
            <person name="Deng X."/>
            <person name="Dohmae N."/>
            <person name="Nealson K.H."/>
            <person name="Hashimoto K."/>
            <person name="Okamoto A."/>
        </authorList>
    </citation>
    <scope>NUCLEOTIDE SEQUENCE [LARGE SCALE GENOMIC DNA]</scope>
    <source>
        <strain evidence="2 3">IS5</strain>
    </source>
</reference>
<organism evidence="2 3">
    <name type="scientific">Desulfovibrio ferrophilus</name>
    <dbReference type="NCBI Taxonomy" id="241368"/>
    <lineage>
        <taxon>Bacteria</taxon>
        <taxon>Pseudomonadati</taxon>
        <taxon>Thermodesulfobacteriota</taxon>
        <taxon>Desulfovibrionia</taxon>
        <taxon>Desulfovibrionales</taxon>
        <taxon>Desulfovibrionaceae</taxon>
        <taxon>Desulfovibrio</taxon>
    </lineage>
</organism>
<name>A0A2Z6AY46_9BACT</name>
<dbReference type="KEGG" id="dfl:DFE_1422"/>
<keyword evidence="1" id="KW-0812">Transmembrane</keyword>
<keyword evidence="1" id="KW-1133">Transmembrane helix</keyword>
<keyword evidence="1" id="KW-0472">Membrane</keyword>
<evidence type="ECO:0000313" key="3">
    <source>
        <dbReference type="Proteomes" id="UP000269883"/>
    </source>
</evidence>
<feature type="transmembrane region" description="Helical" evidence="1">
    <location>
        <begin position="181"/>
        <end position="201"/>
    </location>
</feature>
<sequence length="246" mass="27883">MAKHRRDVAKDSIIKSMLPANTGLDIFESSAGRGELAIELQDAEHRVRVSNFKPGSLQFDIPEDIVNLEAGLPYEDASFDVIICREVIEHIACNLPLLKEFARCLRPGGTLILTFPNKLSLPSRLYHLFTGFYNGLKSPINPGVFFGEAHVNLISYHEMDYLLRDSGMSQVVGRSSDIRPGAWLTAPLIPVVRLLTWYFLFQYKKKAQEHRKDKPEFVAYNREIYEAITSTELLLGKDVIMSARKN</sequence>
<keyword evidence="2" id="KW-0808">Transferase</keyword>
<dbReference type="InterPro" id="IPR029063">
    <property type="entry name" value="SAM-dependent_MTases_sf"/>
</dbReference>
<keyword evidence="2" id="KW-0489">Methyltransferase</keyword>
<dbReference type="CDD" id="cd02440">
    <property type="entry name" value="AdoMet_MTases"/>
    <property type="match status" value="1"/>
</dbReference>
<keyword evidence="3" id="KW-1185">Reference proteome</keyword>
<dbReference type="EMBL" id="AP017378">
    <property type="protein sequence ID" value="BBD08148.1"/>
    <property type="molecule type" value="Genomic_DNA"/>
</dbReference>
<dbReference type="GO" id="GO:0032259">
    <property type="term" value="P:methylation"/>
    <property type="evidence" value="ECO:0007669"/>
    <property type="project" value="UniProtKB-KW"/>
</dbReference>
<gene>
    <name evidence="2" type="ORF">DFE_1422</name>
</gene>
<dbReference type="OrthoDB" id="9769602at2"/>
<dbReference type="RefSeq" id="WP_126378011.1">
    <property type="nucleotide sequence ID" value="NZ_AP017378.1"/>
</dbReference>
<evidence type="ECO:0000256" key="1">
    <source>
        <dbReference type="SAM" id="Phobius"/>
    </source>
</evidence>
<evidence type="ECO:0000313" key="2">
    <source>
        <dbReference type="EMBL" id="BBD08148.1"/>
    </source>
</evidence>
<dbReference type="Pfam" id="PF13489">
    <property type="entry name" value="Methyltransf_23"/>
    <property type="match status" value="1"/>
</dbReference>
<accession>A0A2Z6AY46</accession>
<proteinExistence type="predicted"/>
<dbReference type="GO" id="GO:0008168">
    <property type="term" value="F:methyltransferase activity"/>
    <property type="evidence" value="ECO:0007669"/>
    <property type="project" value="UniProtKB-KW"/>
</dbReference>
<dbReference type="SUPFAM" id="SSF53335">
    <property type="entry name" value="S-adenosyl-L-methionine-dependent methyltransferases"/>
    <property type="match status" value="1"/>
</dbReference>
<dbReference type="Proteomes" id="UP000269883">
    <property type="component" value="Chromosome"/>
</dbReference>
<protein>
    <submittedName>
        <fullName evidence="2">Methyltransferase type 11</fullName>
    </submittedName>
</protein>